<dbReference type="InterPro" id="IPR047667">
    <property type="entry name" value="ATPase_ComGA"/>
</dbReference>
<dbReference type="OrthoDB" id="9808272at2"/>
<dbReference type="PROSITE" id="PS00662">
    <property type="entry name" value="T2SP_E"/>
    <property type="match status" value="1"/>
</dbReference>
<keyword evidence="6" id="KW-1185">Reference proteome</keyword>
<comment type="similarity">
    <text evidence="1">Belongs to the GSP E family.</text>
</comment>
<name>A0A347WNP5_9LACT</name>
<dbReference type="GO" id="GO:0005524">
    <property type="term" value="F:ATP binding"/>
    <property type="evidence" value="ECO:0007669"/>
    <property type="project" value="UniProtKB-KW"/>
</dbReference>
<dbReference type="Proteomes" id="UP000263232">
    <property type="component" value="Chromosome"/>
</dbReference>
<gene>
    <name evidence="5" type="ORF">CL176_03545</name>
</gene>
<dbReference type="GO" id="GO:0016887">
    <property type="term" value="F:ATP hydrolysis activity"/>
    <property type="evidence" value="ECO:0007669"/>
    <property type="project" value="TreeGrafter"/>
</dbReference>
<reference evidence="5 6" key="1">
    <citation type="submission" date="2017-09" db="EMBL/GenBank/DDBJ databases">
        <title>Complete genome sequence of Oxytococcus suis strain ZY16052.</title>
        <authorList>
            <person name="Li F."/>
        </authorList>
    </citation>
    <scope>NUCLEOTIDE SEQUENCE [LARGE SCALE GENOMIC DNA]</scope>
    <source>
        <strain evidence="5 6">ZY16052</strain>
    </source>
</reference>
<accession>A0A347WNP5</accession>
<dbReference type="KEGG" id="abae:CL176_03545"/>
<dbReference type="CDD" id="cd01129">
    <property type="entry name" value="PulE-GspE-like"/>
    <property type="match status" value="1"/>
</dbReference>
<evidence type="ECO:0000256" key="3">
    <source>
        <dbReference type="ARBA" id="ARBA00022840"/>
    </source>
</evidence>
<organism evidence="5 6">
    <name type="scientific">Suicoccus acidiformans</name>
    <dbReference type="NCBI Taxonomy" id="2036206"/>
    <lineage>
        <taxon>Bacteria</taxon>
        <taxon>Bacillati</taxon>
        <taxon>Bacillota</taxon>
        <taxon>Bacilli</taxon>
        <taxon>Lactobacillales</taxon>
        <taxon>Aerococcaceae</taxon>
        <taxon>Suicoccus</taxon>
    </lineage>
</organism>
<evidence type="ECO:0000313" key="6">
    <source>
        <dbReference type="Proteomes" id="UP000263232"/>
    </source>
</evidence>
<keyword evidence="2" id="KW-0547">Nucleotide-binding</keyword>
<feature type="domain" description="Bacterial type II secretion system protein E" evidence="4">
    <location>
        <begin position="195"/>
        <end position="209"/>
    </location>
</feature>
<dbReference type="PANTHER" id="PTHR30258">
    <property type="entry name" value="TYPE II SECRETION SYSTEM PROTEIN GSPE-RELATED"/>
    <property type="match status" value="1"/>
</dbReference>
<evidence type="ECO:0000259" key="4">
    <source>
        <dbReference type="PROSITE" id="PS00662"/>
    </source>
</evidence>
<dbReference type="GO" id="GO:0005886">
    <property type="term" value="C:plasma membrane"/>
    <property type="evidence" value="ECO:0007669"/>
    <property type="project" value="TreeGrafter"/>
</dbReference>
<dbReference type="Gene3D" id="3.40.50.300">
    <property type="entry name" value="P-loop containing nucleotide triphosphate hydrolases"/>
    <property type="match status" value="1"/>
</dbReference>
<dbReference type="AlphaFoldDB" id="A0A347WNP5"/>
<evidence type="ECO:0000256" key="2">
    <source>
        <dbReference type="ARBA" id="ARBA00022741"/>
    </source>
</evidence>
<keyword evidence="3" id="KW-0067">ATP-binding</keyword>
<protein>
    <submittedName>
        <fullName evidence="5">General secretion pathway protein GspE</fullName>
    </submittedName>
</protein>
<dbReference type="Gene3D" id="3.30.450.90">
    <property type="match status" value="1"/>
</dbReference>
<dbReference type="NCBIfam" id="NF041000">
    <property type="entry name" value="ATPase_ComGA"/>
    <property type="match status" value="1"/>
</dbReference>
<evidence type="ECO:0000313" key="5">
    <source>
        <dbReference type="EMBL" id="AXY26702.1"/>
    </source>
</evidence>
<evidence type="ECO:0000256" key="1">
    <source>
        <dbReference type="ARBA" id="ARBA00006611"/>
    </source>
</evidence>
<dbReference type="Pfam" id="PF00437">
    <property type="entry name" value="T2SSE"/>
    <property type="match status" value="1"/>
</dbReference>
<dbReference type="InterPro" id="IPR001482">
    <property type="entry name" value="T2SS/T4SS_dom"/>
</dbReference>
<dbReference type="PANTHER" id="PTHR30258:SF2">
    <property type="entry name" value="COMG OPERON PROTEIN 1"/>
    <property type="match status" value="1"/>
</dbReference>
<dbReference type="EMBL" id="CP023434">
    <property type="protein sequence ID" value="AXY26702.1"/>
    <property type="molecule type" value="Genomic_DNA"/>
</dbReference>
<sequence>MIEKGVLLGVSDVHILPLETGYGVYFRAQGYLEPCDSLSDEQGKRLISYFKFAANMDVGEKRHPQSGASEMQLAEEVVELRFSTMTNVRLKESLVIRILRQQQSNLAELGSYYPSDIPVLERLIQRKSGLVLFSGPVGSGKTTTIYQLLRTRSHKETLQVITMEDPVELYDERFLQTEVNEASGITYDVLIKASLRHHPDILLIGEIRDEETARMAIRGALTGHLMIATIHAKDALGVMARLEELQISPEQMKQSLIGVISQRLLPRYCNLCQGRCHRYCQHIPSERKRSALLEILSGPALQKYFDTGEADYLRLNQRLKKVWAYGYIDTETYLHFELV</sequence>
<dbReference type="SUPFAM" id="SSF52540">
    <property type="entry name" value="P-loop containing nucleoside triphosphate hydrolases"/>
    <property type="match status" value="1"/>
</dbReference>
<proteinExistence type="inferred from homology"/>
<dbReference type="InterPro" id="IPR027417">
    <property type="entry name" value="P-loop_NTPase"/>
</dbReference>